<dbReference type="PANTHER" id="PTHR13723:SF278">
    <property type="entry name" value="ADAM METALLOPEPTIDASE WITH THROMBOSPONDIN TYPE 1 MOTIF A, ISOFORM B"/>
    <property type="match status" value="1"/>
</dbReference>
<dbReference type="InterPro" id="IPR050439">
    <property type="entry name" value="ADAMTS_ADAMTS-like"/>
</dbReference>
<keyword evidence="5" id="KW-0401">Integrin</keyword>
<reference evidence="5 6" key="1">
    <citation type="submission" date="2013-11" db="EMBL/GenBank/DDBJ databases">
        <title>Genome sequencing of Stegodyphus mimosarum.</title>
        <authorList>
            <person name="Bechsgaard J."/>
        </authorList>
    </citation>
    <scope>NUCLEOTIDE SEQUENCE [LARGE SCALE GENOMIC DNA]</scope>
</reference>
<dbReference type="GO" id="GO:0006508">
    <property type="term" value="P:proteolysis"/>
    <property type="evidence" value="ECO:0007669"/>
    <property type="project" value="TreeGrafter"/>
</dbReference>
<keyword evidence="6" id="KW-1185">Reference proteome</keyword>
<dbReference type="FunFam" id="2.20.100.10:FF:000005">
    <property type="entry name" value="ADAM metallopeptidase with thrombospondin type 1 motif 9"/>
    <property type="match status" value="3"/>
</dbReference>
<evidence type="ECO:0000256" key="1">
    <source>
        <dbReference type="ARBA" id="ARBA00004613"/>
    </source>
</evidence>
<dbReference type="OMA" id="CEETECA"/>
<comment type="subcellular location">
    <subcellularLocation>
        <location evidence="1">Secreted</location>
    </subcellularLocation>
</comment>
<dbReference type="SMART" id="SM00209">
    <property type="entry name" value="TSP1"/>
    <property type="match status" value="4"/>
</dbReference>
<dbReference type="InterPro" id="IPR036383">
    <property type="entry name" value="TSP1_rpt_sf"/>
</dbReference>
<keyword evidence="3" id="KW-0732">Signal</keyword>
<dbReference type="PROSITE" id="PS50092">
    <property type="entry name" value="TSP1"/>
    <property type="match status" value="4"/>
</dbReference>
<accession>A0A087U067</accession>
<gene>
    <name evidence="5" type="ORF">X975_10281</name>
</gene>
<dbReference type="Gene3D" id="2.20.100.10">
    <property type="entry name" value="Thrombospondin type-1 (TSP1) repeat"/>
    <property type="match status" value="4"/>
</dbReference>
<dbReference type="STRING" id="407821.A0A087U067"/>
<dbReference type="PANTHER" id="PTHR13723">
    <property type="entry name" value="ADAMTS A DISINTEGRIN AND METALLOPROTEASE WITH THROMBOSPONDIN MOTIFS PROTEASE"/>
    <property type="match status" value="1"/>
</dbReference>
<dbReference type="Pfam" id="PF19030">
    <property type="entry name" value="TSP1_ADAMTS"/>
    <property type="match status" value="4"/>
</dbReference>
<evidence type="ECO:0000313" key="6">
    <source>
        <dbReference type="Proteomes" id="UP000054359"/>
    </source>
</evidence>
<dbReference type="Proteomes" id="UP000054359">
    <property type="component" value="Unassembled WGS sequence"/>
</dbReference>
<dbReference type="GO" id="GO:0004222">
    <property type="term" value="F:metalloendopeptidase activity"/>
    <property type="evidence" value="ECO:0007669"/>
    <property type="project" value="TreeGrafter"/>
</dbReference>
<name>A0A087U067_STEMI</name>
<evidence type="ECO:0000256" key="4">
    <source>
        <dbReference type="ARBA" id="ARBA00022737"/>
    </source>
</evidence>
<organism evidence="5 6">
    <name type="scientific">Stegodyphus mimosarum</name>
    <name type="common">African social velvet spider</name>
    <dbReference type="NCBI Taxonomy" id="407821"/>
    <lineage>
        <taxon>Eukaryota</taxon>
        <taxon>Metazoa</taxon>
        <taxon>Ecdysozoa</taxon>
        <taxon>Arthropoda</taxon>
        <taxon>Chelicerata</taxon>
        <taxon>Arachnida</taxon>
        <taxon>Araneae</taxon>
        <taxon>Araneomorphae</taxon>
        <taxon>Entelegynae</taxon>
        <taxon>Eresoidea</taxon>
        <taxon>Eresidae</taxon>
        <taxon>Stegodyphus</taxon>
    </lineage>
</organism>
<sequence>MCNGISTLKPICVRLSDQYPVNDNHCANHLKPRLQKTRKCNEYCVLKWQDVSKAECSVQCGRGKRNKMIKCMKEDLTSHIAHVVPEEHCQHLGPKPSSEENCWGSCLNSSWIYSDWSECSVTCGKGVQHRSSECQNSENIKQPDSHCDPSTKVTSRECDQGQCPYWSVGNWTACSVTCGSGIKSRPLWCQHEKKYVDSRYCKNEDIPNTTERCTVGECYFWDTEEWESCSVSCGEGVSKRRIYCRSSYEEVNDSHCIHIPRPAAFKNCSTGIPCASNIISKENISEQHIRERMRTQRIIGHTNTISEFFHAVWMEGDWTKCSNSCGEGTKRRTVTCNNLDDGSRLPPGHCDPKLKPKIVEKCFSQECN</sequence>
<dbReference type="GO" id="GO:0007229">
    <property type="term" value="P:integrin-mediated signaling pathway"/>
    <property type="evidence" value="ECO:0007669"/>
    <property type="project" value="UniProtKB-KW"/>
</dbReference>
<protein>
    <submittedName>
        <fullName evidence="5">A disintegrin and metalloproteinase with thrombospondin motifs 20</fullName>
    </submittedName>
</protein>
<dbReference type="InterPro" id="IPR000884">
    <property type="entry name" value="TSP1_rpt"/>
</dbReference>
<proteinExistence type="predicted"/>
<dbReference type="EMBL" id="KK117542">
    <property type="protein sequence ID" value="KFM70756.1"/>
    <property type="molecule type" value="Genomic_DNA"/>
</dbReference>
<dbReference type="AlphaFoldDB" id="A0A087U067"/>
<dbReference type="SUPFAM" id="SSF82895">
    <property type="entry name" value="TSP-1 type 1 repeat"/>
    <property type="match status" value="4"/>
</dbReference>
<feature type="non-terminal residue" evidence="5">
    <location>
        <position position="368"/>
    </location>
</feature>
<evidence type="ECO:0000313" key="5">
    <source>
        <dbReference type="EMBL" id="KFM70756.1"/>
    </source>
</evidence>
<evidence type="ECO:0000256" key="3">
    <source>
        <dbReference type="ARBA" id="ARBA00022729"/>
    </source>
</evidence>
<dbReference type="OrthoDB" id="6419247at2759"/>
<keyword evidence="2" id="KW-0964">Secreted</keyword>
<keyword evidence="4" id="KW-0677">Repeat</keyword>
<dbReference type="GO" id="GO:0031012">
    <property type="term" value="C:extracellular matrix"/>
    <property type="evidence" value="ECO:0007669"/>
    <property type="project" value="TreeGrafter"/>
</dbReference>
<dbReference type="GO" id="GO:0005576">
    <property type="term" value="C:extracellular region"/>
    <property type="evidence" value="ECO:0007669"/>
    <property type="project" value="UniProtKB-SubCell"/>
</dbReference>
<evidence type="ECO:0000256" key="2">
    <source>
        <dbReference type="ARBA" id="ARBA00022525"/>
    </source>
</evidence>
<dbReference type="GO" id="GO:0030198">
    <property type="term" value="P:extracellular matrix organization"/>
    <property type="evidence" value="ECO:0007669"/>
    <property type="project" value="TreeGrafter"/>
</dbReference>